<dbReference type="OrthoDB" id="9781208at2"/>
<evidence type="ECO:0000259" key="9">
    <source>
        <dbReference type="PROSITE" id="PS50110"/>
    </source>
</evidence>
<organism evidence="10 11">
    <name type="scientific">Daejeonella lutea</name>
    <dbReference type="NCBI Taxonomy" id="572036"/>
    <lineage>
        <taxon>Bacteria</taxon>
        <taxon>Pseudomonadati</taxon>
        <taxon>Bacteroidota</taxon>
        <taxon>Sphingobacteriia</taxon>
        <taxon>Sphingobacteriales</taxon>
        <taxon>Sphingobacteriaceae</taxon>
        <taxon>Daejeonella</taxon>
    </lineage>
</organism>
<accession>A0A1T5EIS4</accession>
<dbReference type="PROSITE" id="PS50109">
    <property type="entry name" value="HIS_KIN"/>
    <property type="match status" value="1"/>
</dbReference>
<evidence type="ECO:0000256" key="3">
    <source>
        <dbReference type="ARBA" id="ARBA00022553"/>
    </source>
</evidence>
<dbReference type="GO" id="GO:0005886">
    <property type="term" value="C:plasma membrane"/>
    <property type="evidence" value="ECO:0007669"/>
    <property type="project" value="TreeGrafter"/>
</dbReference>
<evidence type="ECO:0000313" key="10">
    <source>
        <dbReference type="EMBL" id="SKB83725.1"/>
    </source>
</evidence>
<feature type="domain" description="Response regulatory" evidence="9">
    <location>
        <begin position="5"/>
        <end position="123"/>
    </location>
</feature>
<dbReference type="GO" id="GO:0000155">
    <property type="term" value="F:phosphorelay sensor kinase activity"/>
    <property type="evidence" value="ECO:0007669"/>
    <property type="project" value="InterPro"/>
</dbReference>
<comment type="catalytic activity">
    <reaction evidence="1">
        <text>ATP + protein L-histidine = ADP + protein N-phospho-L-histidine.</text>
        <dbReference type="EC" id="2.7.13.3"/>
    </reaction>
</comment>
<dbReference type="CDD" id="cd00082">
    <property type="entry name" value="HisKA"/>
    <property type="match status" value="1"/>
</dbReference>
<dbReference type="Pfam" id="PF02518">
    <property type="entry name" value="HATPase_c"/>
    <property type="match status" value="1"/>
</dbReference>
<dbReference type="RefSeq" id="WP_079703544.1">
    <property type="nucleotide sequence ID" value="NZ_FUYR01000003.1"/>
</dbReference>
<evidence type="ECO:0000259" key="8">
    <source>
        <dbReference type="PROSITE" id="PS50109"/>
    </source>
</evidence>
<gene>
    <name evidence="10" type="ORF">SAMN05661099_3041</name>
</gene>
<evidence type="ECO:0000256" key="7">
    <source>
        <dbReference type="SAM" id="Coils"/>
    </source>
</evidence>
<dbReference type="STRING" id="572036.SAMN05661099_3041"/>
<dbReference type="InterPro" id="IPR001789">
    <property type="entry name" value="Sig_transdc_resp-reg_receiver"/>
</dbReference>
<evidence type="ECO:0000256" key="1">
    <source>
        <dbReference type="ARBA" id="ARBA00000085"/>
    </source>
</evidence>
<sequence>MDPVKILLVDDNVDNLMSMQVVLEKDEYAFVTATSGREALSILLKEEDFSLILLDIRMPIMDGYETAEVIYQRDKLRNIPIIFISGQDDEEAAIFKGYQAGAVDYIRKPFNTQILRSKVAIFVELYRKNQILKTQEEKLTRINGDLRKLNQELEDRVKDRTKELENLNHELTDLNISKDKFLSVISHDLRNPLTALLASSDRLKKSKVENVEEVQHLATIIHRTSNKILEQLNELVNWAKNQREKTAFNPVSIQLRTGIDISLEILKPNASQKDVKLENNIPENIFVKADVFMLRSILQNVAMNAIKYTPEGGIVTVSASFSDNMVEICVMDTGIGMSKEVQQSLFTSVSPVSVTGTNNEQGSGLGLLLVRDFVAQHGGSIQIESELDKGTCFKFTVPADSVAETA</sequence>
<dbReference type="PROSITE" id="PS50110">
    <property type="entry name" value="RESPONSE_REGULATORY"/>
    <property type="match status" value="1"/>
</dbReference>
<dbReference type="SMART" id="SM00448">
    <property type="entry name" value="REC"/>
    <property type="match status" value="1"/>
</dbReference>
<evidence type="ECO:0000256" key="4">
    <source>
        <dbReference type="ARBA" id="ARBA00022679"/>
    </source>
</evidence>
<dbReference type="Pfam" id="PF00512">
    <property type="entry name" value="HisKA"/>
    <property type="match status" value="1"/>
</dbReference>
<dbReference type="Pfam" id="PF00072">
    <property type="entry name" value="Response_reg"/>
    <property type="match status" value="1"/>
</dbReference>
<dbReference type="InterPro" id="IPR003594">
    <property type="entry name" value="HATPase_dom"/>
</dbReference>
<dbReference type="PANTHER" id="PTHR43047:SF72">
    <property type="entry name" value="OSMOSENSING HISTIDINE PROTEIN KINASE SLN1"/>
    <property type="match status" value="1"/>
</dbReference>
<dbReference type="Gene3D" id="1.10.287.130">
    <property type="match status" value="1"/>
</dbReference>
<protein>
    <recommendedName>
        <fullName evidence="2">histidine kinase</fullName>
        <ecNumber evidence="2">2.7.13.3</ecNumber>
    </recommendedName>
</protein>
<dbReference type="SUPFAM" id="SSF55874">
    <property type="entry name" value="ATPase domain of HSP90 chaperone/DNA topoisomerase II/histidine kinase"/>
    <property type="match status" value="1"/>
</dbReference>
<feature type="modified residue" description="4-aspartylphosphate" evidence="6">
    <location>
        <position position="55"/>
    </location>
</feature>
<dbReference type="InterPro" id="IPR003661">
    <property type="entry name" value="HisK_dim/P_dom"/>
</dbReference>
<name>A0A1T5EIS4_9SPHI</name>
<dbReference type="InterPro" id="IPR004358">
    <property type="entry name" value="Sig_transdc_His_kin-like_C"/>
</dbReference>
<dbReference type="SUPFAM" id="SSF47384">
    <property type="entry name" value="Homodimeric domain of signal transducing histidine kinase"/>
    <property type="match status" value="1"/>
</dbReference>
<dbReference type="SMART" id="SM00388">
    <property type="entry name" value="HisKA"/>
    <property type="match status" value="1"/>
</dbReference>
<dbReference type="GO" id="GO:0009927">
    <property type="term" value="F:histidine phosphotransfer kinase activity"/>
    <property type="evidence" value="ECO:0007669"/>
    <property type="project" value="TreeGrafter"/>
</dbReference>
<dbReference type="InterPro" id="IPR036890">
    <property type="entry name" value="HATPase_C_sf"/>
</dbReference>
<dbReference type="PANTHER" id="PTHR43047">
    <property type="entry name" value="TWO-COMPONENT HISTIDINE PROTEIN KINASE"/>
    <property type="match status" value="1"/>
</dbReference>
<dbReference type="Gene3D" id="3.40.50.2300">
    <property type="match status" value="1"/>
</dbReference>
<keyword evidence="11" id="KW-1185">Reference proteome</keyword>
<dbReference type="EC" id="2.7.13.3" evidence="2"/>
<dbReference type="InterPro" id="IPR011006">
    <property type="entry name" value="CheY-like_superfamily"/>
</dbReference>
<keyword evidence="4" id="KW-0808">Transferase</keyword>
<feature type="coiled-coil region" evidence="7">
    <location>
        <begin position="132"/>
        <end position="177"/>
    </location>
</feature>
<evidence type="ECO:0000256" key="6">
    <source>
        <dbReference type="PROSITE-ProRule" id="PRU00169"/>
    </source>
</evidence>
<dbReference type="InterPro" id="IPR005467">
    <property type="entry name" value="His_kinase_dom"/>
</dbReference>
<keyword evidence="3 6" id="KW-0597">Phosphoprotein</keyword>
<evidence type="ECO:0000256" key="2">
    <source>
        <dbReference type="ARBA" id="ARBA00012438"/>
    </source>
</evidence>
<dbReference type="AlphaFoldDB" id="A0A1T5EIS4"/>
<dbReference type="InterPro" id="IPR036097">
    <property type="entry name" value="HisK_dim/P_sf"/>
</dbReference>
<evidence type="ECO:0000256" key="5">
    <source>
        <dbReference type="ARBA" id="ARBA00022777"/>
    </source>
</evidence>
<dbReference type="Proteomes" id="UP000189981">
    <property type="component" value="Unassembled WGS sequence"/>
</dbReference>
<proteinExistence type="predicted"/>
<evidence type="ECO:0000313" key="11">
    <source>
        <dbReference type="Proteomes" id="UP000189981"/>
    </source>
</evidence>
<feature type="domain" description="Histidine kinase" evidence="8">
    <location>
        <begin position="184"/>
        <end position="401"/>
    </location>
</feature>
<dbReference type="PRINTS" id="PR00344">
    <property type="entry name" value="BCTRLSENSOR"/>
</dbReference>
<reference evidence="11" key="1">
    <citation type="submission" date="2017-02" db="EMBL/GenBank/DDBJ databases">
        <authorList>
            <person name="Varghese N."/>
            <person name="Submissions S."/>
        </authorList>
    </citation>
    <scope>NUCLEOTIDE SEQUENCE [LARGE SCALE GENOMIC DNA]</scope>
    <source>
        <strain evidence="11">DSM 22385</strain>
    </source>
</reference>
<dbReference type="SMART" id="SM00387">
    <property type="entry name" value="HATPase_c"/>
    <property type="match status" value="1"/>
</dbReference>
<dbReference type="Gene3D" id="3.30.565.10">
    <property type="entry name" value="Histidine kinase-like ATPase, C-terminal domain"/>
    <property type="match status" value="1"/>
</dbReference>
<keyword evidence="5 10" id="KW-0418">Kinase</keyword>
<dbReference type="SUPFAM" id="SSF52172">
    <property type="entry name" value="CheY-like"/>
    <property type="match status" value="1"/>
</dbReference>
<dbReference type="EMBL" id="FUYR01000003">
    <property type="protein sequence ID" value="SKB83725.1"/>
    <property type="molecule type" value="Genomic_DNA"/>
</dbReference>
<keyword evidence="7" id="KW-0175">Coiled coil</keyword>